<gene>
    <name evidence="1" type="ORF">COT77_02215</name>
</gene>
<proteinExistence type="predicted"/>
<evidence type="ECO:0000313" key="1">
    <source>
        <dbReference type="EMBL" id="PIT97301.1"/>
    </source>
</evidence>
<protein>
    <submittedName>
        <fullName evidence="1">Uncharacterized protein</fullName>
    </submittedName>
</protein>
<comment type="caution">
    <text evidence="1">The sequence shown here is derived from an EMBL/GenBank/DDBJ whole genome shotgun (WGS) entry which is preliminary data.</text>
</comment>
<sequence length="242" mass="28236">MKPERRMEKNLSNRAKQIWEIVRNWEIGEVVNPLALGKALEQSQIEFIAFSCPASSKEKEDLEPDLMRSLFLERCKGEMQNLADVIMPIKPVRVTIILSDLEPRRTWGWQMPQSEITGMCRLMIEEKAMLLPPNWQVMLWSQVEARYGNNYTQLYNQVMQSAHARRLADEYRKSEIQLTRFRRSGKQEYALGKVAQYAAEGQILRRVFPDAILVQCESNAPLVKDKMYYLLGESLPIIHPFM</sequence>
<dbReference type="AlphaFoldDB" id="A0A2M6WX29"/>
<accession>A0A2M6WX29</accession>
<organism evidence="1 2">
    <name type="scientific">Candidatus Berkelbacteria bacterium CG10_big_fil_rev_8_21_14_0_10_41_12</name>
    <dbReference type="NCBI Taxonomy" id="1974513"/>
    <lineage>
        <taxon>Bacteria</taxon>
        <taxon>Candidatus Berkelbacteria</taxon>
    </lineage>
</organism>
<dbReference type="EMBL" id="PEZV01000022">
    <property type="protein sequence ID" value="PIT97301.1"/>
    <property type="molecule type" value="Genomic_DNA"/>
</dbReference>
<reference evidence="2" key="1">
    <citation type="submission" date="2017-09" db="EMBL/GenBank/DDBJ databases">
        <title>Depth-based differentiation of microbial function through sediment-hosted aquifers and enrichment of novel symbionts in the deep terrestrial subsurface.</title>
        <authorList>
            <person name="Probst A.J."/>
            <person name="Ladd B."/>
            <person name="Jarett J.K."/>
            <person name="Geller-Mcgrath D.E."/>
            <person name="Sieber C.M.K."/>
            <person name="Emerson J.B."/>
            <person name="Anantharaman K."/>
            <person name="Thomas B.C."/>
            <person name="Malmstrom R."/>
            <person name="Stieglmeier M."/>
            <person name="Klingl A."/>
            <person name="Woyke T."/>
            <person name="Ryan C.M."/>
            <person name="Banfield J.F."/>
        </authorList>
    </citation>
    <scope>NUCLEOTIDE SEQUENCE [LARGE SCALE GENOMIC DNA]</scope>
</reference>
<dbReference type="Proteomes" id="UP000228596">
    <property type="component" value="Unassembled WGS sequence"/>
</dbReference>
<name>A0A2M6WX29_9BACT</name>
<evidence type="ECO:0000313" key="2">
    <source>
        <dbReference type="Proteomes" id="UP000228596"/>
    </source>
</evidence>